<accession>A0ABU5C566</accession>
<proteinExistence type="predicted"/>
<dbReference type="PROSITE" id="PS51186">
    <property type="entry name" value="GNAT"/>
    <property type="match status" value="1"/>
</dbReference>
<dbReference type="InterPro" id="IPR000182">
    <property type="entry name" value="GNAT_dom"/>
</dbReference>
<gene>
    <name evidence="3" type="ORF">RWE15_05190</name>
</gene>
<protein>
    <submittedName>
        <fullName evidence="3">GNAT family N-acetyltransferase</fullName>
    </submittedName>
</protein>
<dbReference type="InterPro" id="IPR016181">
    <property type="entry name" value="Acyl_CoA_acyltransferase"/>
</dbReference>
<dbReference type="SUPFAM" id="SSF55729">
    <property type="entry name" value="Acyl-CoA N-acyltransferases (Nat)"/>
    <property type="match status" value="1"/>
</dbReference>
<feature type="domain" description="N-acetyltransferase" evidence="2">
    <location>
        <begin position="1"/>
        <end position="70"/>
    </location>
</feature>
<dbReference type="PANTHER" id="PTHR13947">
    <property type="entry name" value="GNAT FAMILY N-ACETYLTRANSFERASE"/>
    <property type="match status" value="1"/>
</dbReference>
<organism evidence="3 4">
    <name type="scientific">Tigheibacillus halophilus</name>
    <dbReference type="NCBI Taxonomy" id="361280"/>
    <lineage>
        <taxon>Bacteria</taxon>
        <taxon>Bacillati</taxon>
        <taxon>Bacillota</taxon>
        <taxon>Bacilli</taxon>
        <taxon>Bacillales</taxon>
        <taxon>Bacillaceae</taxon>
        <taxon>Tigheibacillus</taxon>
    </lineage>
</organism>
<dbReference type="CDD" id="cd04301">
    <property type="entry name" value="NAT_SF"/>
    <property type="match status" value="1"/>
</dbReference>
<keyword evidence="4" id="KW-1185">Reference proteome</keyword>
<evidence type="ECO:0000259" key="2">
    <source>
        <dbReference type="PROSITE" id="PS51186"/>
    </source>
</evidence>
<dbReference type="EMBL" id="JAWDIP010000003">
    <property type="protein sequence ID" value="MDY0393973.1"/>
    <property type="molecule type" value="Genomic_DNA"/>
</dbReference>
<dbReference type="Gene3D" id="3.40.630.30">
    <property type="match status" value="1"/>
</dbReference>
<dbReference type="PANTHER" id="PTHR13947:SF37">
    <property type="entry name" value="LD18367P"/>
    <property type="match status" value="1"/>
</dbReference>
<dbReference type="Proteomes" id="UP001281447">
    <property type="component" value="Unassembled WGS sequence"/>
</dbReference>
<sequence>MGRLRRFYVNREYRRNGIGSMLVKRIINEARKCYKILVLHTDTRQADNFYTSIGFSKGNLYPNSSHFMEL</sequence>
<evidence type="ECO:0000313" key="3">
    <source>
        <dbReference type="EMBL" id="MDY0393973.1"/>
    </source>
</evidence>
<dbReference type="Pfam" id="PF13508">
    <property type="entry name" value="Acetyltransf_7"/>
    <property type="match status" value="1"/>
</dbReference>
<evidence type="ECO:0000256" key="1">
    <source>
        <dbReference type="ARBA" id="ARBA00022679"/>
    </source>
</evidence>
<name>A0ABU5C566_9BACI</name>
<reference evidence="3 4" key="1">
    <citation type="submission" date="2023-10" db="EMBL/GenBank/DDBJ databases">
        <title>Virgibacillus halophilus 5B73C genome.</title>
        <authorList>
            <person name="Miliotis G."/>
            <person name="Sengupta P."/>
            <person name="Hameed A."/>
            <person name="Chuvochina M."/>
            <person name="Mcdonagh F."/>
            <person name="Simpson A.C."/>
            <person name="Singh N.K."/>
            <person name="Rekha P.D."/>
            <person name="Raman K."/>
            <person name="Hugenholtz P."/>
            <person name="Venkateswaran K."/>
        </authorList>
    </citation>
    <scope>NUCLEOTIDE SEQUENCE [LARGE SCALE GENOMIC DNA]</scope>
    <source>
        <strain evidence="3 4">5B73C</strain>
    </source>
</reference>
<dbReference type="InterPro" id="IPR050769">
    <property type="entry name" value="NAT_camello-type"/>
</dbReference>
<evidence type="ECO:0000313" key="4">
    <source>
        <dbReference type="Proteomes" id="UP001281447"/>
    </source>
</evidence>
<keyword evidence="1" id="KW-0808">Transferase</keyword>
<comment type="caution">
    <text evidence="3">The sequence shown here is derived from an EMBL/GenBank/DDBJ whole genome shotgun (WGS) entry which is preliminary data.</text>
</comment>